<dbReference type="EMBL" id="KV784360">
    <property type="protein sequence ID" value="OEU14522.1"/>
    <property type="molecule type" value="Genomic_DNA"/>
</dbReference>
<dbReference type="AlphaFoldDB" id="A0A1E7F8L9"/>
<proteinExistence type="predicted"/>
<evidence type="ECO:0000313" key="1">
    <source>
        <dbReference type="EMBL" id="OEU14522.1"/>
    </source>
</evidence>
<keyword evidence="2" id="KW-1185">Reference proteome</keyword>
<name>A0A1E7F8L9_9STRA</name>
<reference evidence="1 2" key="1">
    <citation type="submission" date="2016-09" db="EMBL/GenBank/DDBJ databases">
        <title>Extensive genetic diversity and differential bi-allelic expression allows diatom success in the polar Southern Ocean.</title>
        <authorList>
            <consortium name="DOE Joint Genome Institute"/>
            <person name="Mock T."/>
            <person name="Otillar R.P."/>
            <person name="Strauss J."/>
            <person name="Dupont C."/>
            <person name="Frickenhaus S."/>
            <person name="Maumus F."/>
            <person name="Mcmullan M."/>
            <person name="Sanges R."/>
            <person name="Schmutz J."/>
            <person name="Toseland A."/>
            <person name="Valas R."/>
            <person name="Veluchamy A."/>
            <person name="Ward B.J."/>
            <person name="Allen A."/>
            <person name="Barry K."/>
            <person name="Falciatore A."/>
            <person name="Ferrante M."/>
            <person name="Fortunato A.E."/>
            <person name="Gloeckner G."/>
            <person name="Gruber A."/>
            <person name="Hipkin R."/>
            <person name="Janech M."/>
            <person name="Kroth P."/>
            <person name="Leese F."/>
            <person name="Lindquist E."/>
            <person name="Lyon B.R."/>
            <person name="Martin J."/>
            <person name="Mayer C."/>
            <person name="Parker M."/>
            <person name="Quesneville H."/>
            <person name="Raymond J."/>
            <person name="Uhlig C."/>
            <person name="Valentin K.U."/>
            <person name="Worden A.Z."/>
            <person name="Armbrust E.V."/>
            <person name="Bowler C."/>
            <person name="Green B."/>
            <person name="Moulton V."/>
            <person name="Van Oosterhout C."/>
            <person name="Grigoriev I."/>
        </authorList>
    </citation>
    <scope>NUCLEOTIDE SEQUENCE [LARGE SCALE GENOMIC DNA]</scope>
    <source>
        <strain evidence="1 2">CCMP1102</strain>
    </source>
</reference>
<evidence type="ECO:0000313" key="2">
    <source>
        <dbReference type="Proteomes" id="UP000095751"/>
    </source>
</evidence>
<protein>
    <submittedName>
        <fullName evidence="1">Uncharacterized protein</fullName>
    </submittedName>
</protein>
<dbReference type="KEGG" id="fcy:FRACYDRAFT_241068"/>
<accession>A0A1E7F8L9</accession>
<dbReference type="InParanoid" id="A0A1E7F8L9"/>
<organism evidence="1 2">
    <name type="scientific">Fragilariopsis cylindrus CCMP1102</name>
    <dbReference type="NCBI Taxonomy" id="635003"/>
    <lineage>
        <taxon>Eukaryota</taxon>
        <taxon>Sar</taxon>
        <taxon>Stramenopiles</taxon>
        <taxon>Ochrophyta</taxon>
        <taxon>Bacillariophyta</taxon>
        <taxon>Bacillariophyceae</taxon>
        <taxon>Bacillariophycidae</taxon>
        <taxon>Bacillariales</taxon>
        <taxon>Bacillariaceae</taxon>
        <taxon>Fragilariopsis</taxon>
    </lineage>
</organism>
<dbReference type="Proteomes" id="UP000095751">
    <property type="component" value="Unassembled WGS sequence"/>
</dbReference>
<gene>
    <name evidence="1" type="ORF">FRACYDRAFT_241068</name>
</gene>
<sequence length="123" mass="14227">MTCVSYNDAKDIFLKSIERLSSDDRLTQPAMAKALGLSLYTFRNKVMKYGMKWSNYKMRETKDTFLKSIERLSSDDRLTQKAMAKALGLNKTTFITKAKNYGIEWRDYIIQKEKKESSSNSNG</sequence>